<keyword evidence="2" id="KW-1185">Reference proteome</keyword>
<dbReference type="EMBL" id="BSYO01000002">
    <property type="protein sequence ID" value="GMH00143.1"/>
    <property type="molecule type" value="Genomic_DNA"/>
</dbReference>
<accession>A0AAD3P861</accession>
<name>A0AAD3P861_NEPGR</name>
<evidence type="ECO:0000313" key="1">
    <source>
        <dbReference type="EMBL" id="GMH00143.1"/>
    </source>
</evidence>
<dbReference type="Proteomes" id="UP001279734">
    <property type="component" value="Unassembled WGS sequence"/>
</dbReference>
<organism evidence="1 2">
    <name type="scientific">Nepenthes gracilis</name>
    <name type="common">Slender pitcher plant</name>
    <dbReference type="NCBI Taxonomy" id="150966"/>
    <lineage>
        <taxon>Eukaryota</taxon>
        <taxon>Viridiplantae</taxon>
        <taxon>Streptophyta</taxon>
        <taxon>Embryophyta</taxon>
        <taxon>Tracheophyta</taxon>
        <taxon>Spermatophyta</taxon>
        <taxon>Magnoliopsida</taxon>
        <taxon>eudicotyledons</taxon>
        <taxon>Gunneridae</taxon>
        <taxon>Pentapetalae</taxon>
        <taxon>Caryophyllales</taxon>
        <taxon>Nepenthaceae</taxon>
        <taxon>Nepenthes</taxon>
    </lineage>
</organism>
<proteinExistence type="predicted"/>
<reference evidence="1" key="1">
    <citation type="submission" date="2023-05" db="EMBL/GenBank/DDBJ databases">
        <title>Nepenthes gracilis genome sequencing.</title>
        <authorList>
            <person name="Fukushima K."/>
        </authorList>
    </citation>
    <scope>NUCLEOTIDE SEQUENCE</scope>
    <source>
        <strain evidence="1">SING2019-196</strain>
    </source>
</reference>
<evidence type="ECO:0000313" key="2">
    <source>
        <dbReference type="Proteomes" id="UP001279734"/>
    </source>
</evidence>
<sequence length="80" mass="9085">MQKLWLTGMKSFDQFISLHVPVSGTSKLAQYFLFTPTDSITLIRFASSSLTVEKLVKDQAYVRTDLELAAGAVYWDFFNV</sequence>
<comment type="caution">
    <text evidence="1">The sequence shown here is derived from an EMBL/GenBank/DDBJ whole genome shotgun (WGS) entry which is preliminary data.</text>
</comment>
<gene>
    <name evidence="1" type="ORF">Nepgr_001982</name>
</gene>
<protein>
    <submittedName>
        <fullName evidence="1">Uncharacterized protein</fullName>
    </submittedName>
</protein>
<dbReference type="AlphaFoldDB" id="A0AAD3P861"/>